<evidence type="ECO:0000256" key="6">
    <source>
        <dbReference type="ARBA" id="ARBA00022490"/>
    </source>
</evidence>
<keyword evidence="15" id="KW-1185">Reference proteome</keyword>
<evidence type="ECO:0000256" key="1">
    <source>
        <dbReference type="ARBA" id="ARBA00004294"/>
    </source>
</evidence>
<evidence type="ECO:0000256" key="10">
    <source>
        <dbReference type="ARBA" id="ARBA00023128"/>
    </source>
</evidence>
<dbReference type="Pfam" id="PF16026">
    <property type="entry name" value="MIEAP"/>
    <property type="match status" value="1"/>
</dbReference>
<dbReference type="EMBL" id="CALNXK010000070">
    <property type="protein sequence ID" value="CAH3143189.1"/>
    <property type="molecule type" value="Genomic_DNA"/>
</dbReference>
<evidence type="ECO:0000256" key="4">
    <source>
        <dbReference type="ARBA" id="ARBA00008233"/>
    </source>
</evidence>
<protein>
    <recommendedName>
        <fullName evidence="5">Mitochondria-eating protein</fullName>
    </recommendedName>
    <alternativeName>
        <fullName evidence="12">Spermatogenesis-associated protein 18</fullName>
    </alternativeName>
</protein>
<name>A0ABN8PJY9_9CNID</name>
<evidence type="ECO:0000256" key="3">
    <source>
        <dbReference type="ARBA" id="ARBA00004496"/>
    </source>
</evidence>
<organism evidence="14 15">
    <name type="scientific">Porites lobata</name>
    <dbReference type="NCBI Taxonomy" id="104759"/>
    <lineage>
        <taxon>Eukaryota</taxon>
        <taxon>Metazoa</taxon>
        <taxon>Cnidaria</taxon>
        <taxon>Anthozoa</taxon>
        <taxon>Hexacorallia</taxon>
        <taxon>Scleractinia</taxon>
        <taxon>Fungiina</taxon>
        <taxon>Poritidae</taxon>
        <taxon>Porites</taxon>
    </lineage>
</organism>
<evidence type="ECO:0000256" key="7">
    <source>
        <dbReference type="ARBA" id="ARBA00022787"/>
    </source>
</evidence>
<comment type="similarity">
    <text evidence="4">Belongs to the MIEAP family.</text>
</comment>
<dbReference type="PANTHER" id="PTHR21771">
    <property type="entry name" value="MITOCHONDRIA-EATING PROTEIN-RELATED"/>
    <property type="match status" value="1"/>
</dbReference>
<dbReference type="InterPro" id="IPR031981">
    <property type="entry name" value="MIEAP_C"/>
</dbReference>
<keyword evidence="9" id="KW-0446">Lipid-binding</keyword>
<evidence type="ECO:0000256" key="11">
    <source>
        <dbReference type="ARBA" id="ARBA00023136"/>
    </source>
</evidence>
<keyword evidence="7" id="KW-1000">Mitochondrion outer membrane</keyword>
<evidence type="ECO:0000256" key="12">
    <source>
        <dbReference type="ARBA" id="ARBA00032687"/>
    </source>
</evidence>
<sequence>MQDRIADYLRRTGARFKIDSIKQEANSFIRRFLTFLFFLALNDVSKQLWSTLYDFPELQNCLKLKEYMDECVRLSWMLAVQVPPMSINYEATEFSEKLHGRFMTSYMTSLGIKYHMWPALIDSKTGVVLYRGTLVT</sequence>
<feature type="domain" description="Mitochondria-eating protein C-terminal" evidence="13">
    <location>
        <begin position="39"/>
        <end position="136"/>
    </location>
</feature>
<keyword evidence="10" id="KW-0496">Mitochondrion</keyword>
<keyword evidence="8" id="KW-0175">Coiled coil</keyword>
<evidence type="ECO:0000313" key="14">
    <source>
        <dbReference type="EMBL" id="CAH3143189.1"/>
    </source>
</evidence>
<dbReference type="PANTHER" id="PTHR21771:SF1">
    <property type="entry name" value="MITOCHONDRIA-EATING PROTEIN"/>
    <property type="match status" value="1"/>
</dbReference>
<reference evidence="14 15" key="1">
    <citation type="submission" date="2022-05" db="EMBL/GenBank/DDBJ databases">
        <authorList>
            <consortium name="Genoscope - CEA"/>
            <person name="William W."/>
        </authorList>
    </citation>
    <scope>NUCLEOTIDE SEQUENCE [LARGE SCALE GENOMIC DNA]</scope>
</reference>
<accession>A0ABN8PJY9</accession>
<gene>
    <name evidence="14" type="ORF">PLOB_00043267</name>
</gene>
<evidence type="ECO:0000256" key="8">
    <source>
        <dbReference type="ARBA" id="ARBA00023054"/>
    </source>
</evidence>
<dbReference type="Proteomes" id="UP001159405">
    <property type="component" value="Unassembled WGS sequence"/>
</dbReference>
<evidence type="ECO:0000256" key="2">
    <source>
        <dbReference type="ARBA" id="ARBA00004305"/>
    </source>
</evidence>
<evidence type="ECO:0000256" key="5">
    <source>
        <dbReference type="ARBA" id="ARBA00019863"/>
    </source>
</evidence>
<comment type="subcellular location">
    <subcellularLocation>
        <location evidence="3">Cytoplasm</location>
    </subcellularLocation>
    <subcellularLocation>
        <location evidence="2">Mitochondrion matrix</location>
    </subcellularLocation>
    <subcellularLocation>
        <location evidence="1">Mitochondrion outer membrane</location>
    </subcellularLocation>
</comment>
<evidence type="ECO:0000313" key="15">
    <source>
        <dbReference type="Proteomes" id="UP001159405"/>
    </source>
</evidence>
<keyword evidence="11" id="KW-0472">Membrane</keyword>
<dbReference type="InterPro" id="IPR026169">
    <property type="entry name" value="MIEAP"/>
</dbReference>
<evidence type="ECO:0000256" key="9">
    <source>
        <dbReference type="ARBA" id="ARBA00023121"/>
    </source>
</evidence>
<keyword evidence="6" id="KW-0963">Cytoplasm</keyword>
<comment type="caution">
    <text evidence="14">The sequence shown here is derived from an EMBL/GenBank/DDBJ whole genome shotgun (WGS) entry which is preliminary data.</text>
</comment>
<evidence type="ECO:0000259" key="13">
    <source>
        <dbReference type="Pfam" id="PF16026"/>
    </source>
</evidence>
<proteinExistence type="inferred from homology"/>